<dbReference type="EMBL" id="OU900095">
    <property type="protein sequence ID" value="CAG9859283.1"/>
    <property type="molecule type" value="Genomic_DNA"/>
</dbReference>
<proteinExistence type="predicted"/>
<protein>
    <submittedName>
        <fullName evidence="1">Uncharacterized protein</fullName>
    </submittedName>
</protein>
<sequence length="83" mass="9139">MQIESELVSLIASRAGSGRSEGRITGDVCGCPNPPVIFERETFKRANSKNRHQSSSLPILPLILASGSPWGLWLRLACQDRKF</sequence>
<name>A0A9N9TPH0_PHYSR</name>
<evidence type="ECO:0000313" key="2">
    <source>
        <dbReference type="Proteomes" id="UP001153712"/>
    </source>
</evidence>
<reference evidence="1" key="1">
    <citation type="submission" date="2022-01" db="EMBL/GenBank/DDBJ databases">
        <authorList>
            <person name="King R."/>
        </authorList>
    </citation>
    <scope>NUCLEOTIDE SEQUENCE</scope>
</reference>
<evidence type="ECO:0000313" key="1">
    <source>
        <dbReference type="EMBL" id="CAG9859283.1"/>
    </source>
</evidence>
<dbReference type="Proteomes" id="UP001153712">
    <property type="component" value="Chromosome 2"/>
</dbReference>
<keyword evidence="2" id="KW-1185">Reference proteome</keyword>
<dbReference type="AlphaFoldDB" id="A0A9N9TPH0"/>
<gene>
    <name evidence="1" type="ORF">PHYEVI_LOCUS5657</name>
</gene>
<organism evidence="1 2">
    <name type="scientific">Phyllotreta striolata</name>
    <name type="common">Striped flea beetle</name>
    <name type="synonym">Crioceris striolata</name>
    <dbReference type="NCBI Taxonomy" id="444603"/>
    <lineage>
        <taxon>Eukaryota</taxon>
        <taxon>Metazoa</taxon>
        <taxon>Ecdysozoa</taxon>
        <taxon>Arthropoda</taxon>
        <taxon>Hexapoda</taxon>
        <taxon>Insecta</taxon>
        <taxon>Pterygota</taxon>
        <taxon>Neoptera</taxon>
        <taxon>Endopterygota</taxon>
        <taxon>Coleoptera</taxon>
        <taxon>Polyphaga</taxon>
        <taxon>Cucujiformia</taxon>
        <taxon>Chrysomeloidea</taxon>
        <taxon>Chrysomelidae</taxon>
        <taxon>Galerucinae</taxon>
        <taxon>Alticini</taxon>
        <taxon>Phyllotreta</taxon>
    </lineage>
</organism>
<accession>A0A9N9TPH0</accession>